<accession>A0A915HK53</accession>
<dbReference type="AlphaFoldDB" id="A0A915HK53"/>
<organism evidence="1 2">
    <name type="scientific">Romanomermis culicivorax</name>
    <name type="common">Nematode worm</name>
    <dbReference type="NCBI Taxonomy" id="13658"/>
    <lineage>
        <taxon>Eukaryota</taxon>
        <taxon>Metazoa</taxon>
        <taxon>Ecdysozoa</taxon>
        <taxon>Nematoda</taxon>
        <taxon>Enoplea</taxon>
        <taxon>Dorylaimia</taxon>
        <taxon>Mermithida</taxon>
        <taxon>Mermithoidea</taxon>
        <taxon>Mermithidae</taxon>
        <taxon>Romanomermis</taxon>
    </lineage>
</organism>
<keyword evidence="1" id="KW-1185">Reference proteome</keyword>
<protein>
    <submittedName>
        <fullName evidence="2">Uncharacterized protein</fullName>
    </submittedName>
</protein>
<evidence type="ECO:0000313" key="1">
    <source>
        <dbReference type="Proteomes" id="UP000887565"/>
    </source>
</evidence>
<sequence>MAIKANGARVGIATVVGGIAAARGQSVCNPSGERGLTPRGGNCVAINNGWSDGKPVGGSGCGGNKFHWARKSCQHNRGTG</sequence>
<dbReference type="WBParaSite" id="nRc.2.0.1.t01835-RA">
    <property type="protein sequence ID" value="nRc.2.0.1.t01835-RA"/>
    <property type="gene ID" value="nRc.2.0.1.g01835"/>
</dbReference>
<dbReference type="Proteomes" id="UP000887565">
    <property type="component" value="Unplaced"/>
</dbReference>
<evidence type="ECO:0000313" key="2">
    <source>
        <dbReference type="WBParaSite" id="nRc.2.0.1.t01835-RA"/>
    </source>
</evidence>
<reference evidence="2" key="1">
    <citation type="submission" date="2022-11" db="UniProtKB">
        <authorList>
            <consortium name="WormBaseParasite"/>
        </authorList>
    </citation>
    <scope>IDENTIFICATION</scope>
</reference>
<proteinExistence type="predicted"/>
<name>A0A915HK53_ROMCU</name>